<keyword evidence="3" id="KW-1185">Reference proteome</keyword>
<name>A0A545V5V4_9HYPO</name>
<feature type="region of interest" description="Disordered" evidence="1">
    <location>
        <begin position="326"/>
        <end position="349"/>
    </location>
</feature>
<dbReference type="EMBL" id="SPUK01000005">
    <property type="protein sequence ID" value="TQV97102.1"/>
    <property type="molecule type" value="Genomic_DNA"/>
</dbReference>
<organism evidence="2 3">
    <name type="scientific">Cordyceps javanica</name>
    <dbReference type="NCBI Taxonomy" id="43265"/>
    <lineage>
        <taxon>Eukaryota</taxon>
        <taxon>Fungi</taxon>
        <taxon>Dikarya</taxon>
        <taxon>Ascomycota</taxon>
        <taxon>Pezizomycotina</taxon>
        <taxon>Sordariomycetes</taxon>
        <taxon>Hypocreomycetidae</taxon>
        <taxon>Hypocreales</taxon>
        <taxon>Cordycipitaceae</taxon>
        <taxon>Cordyceps</taxon>
    </lineage>
</organism>
<dbReference type="AlphaFoldDB" id="A0A545V5V4"/>
<proteinExistence type="predicted"/>
<feature type="compositionally biased region" description="Low complexity" evidence="1">
    <location>
        <begin position="153"/>
        <end position="192"/>
    </location>
</feature>
<gene>
    <name evidence="2" type="ORF">IF1G_04342</name>
</gene>
<evidence type="ECO:0000256" key="1">
    <source>
        <dbReference type="SAM" id="MobiDB-lite"/>
    </source>
</evidence>
<dbReference type="OrthoDB" id="5397087at2759"/>
<evidence type="ECO:0000313" key="3">
    <source>
        <dbReference type="Proteomes" id="UP000315783"/>
    </source>
</evidence>
<accession>A0A545V5V4</accession>
<feature type="region of interest" description="Disordered" evidence="1">
    <location>
        <begin position="19"/>
        <end position="49"/>
    </location>
</feature>
<sequence length="371" mass="42314">MRSNSLDFSSFETMVVPGPYKKTERSHEENQERAYIAASRRTDRSLEARVQSARMASDIHKRRTGKSFRITEQVVLNEEMYEEEDDDLPRSYRLLGQSASPGDMNHRVEAYLSNKVAMSTILARTNDEWRQNEVNKRFAQLFPQHANFETQRQASSMSPAAPNSPPQAQSPQQQQQQQQEQQQQQQQQQQPFPQRPQPVPQQFQHIHAHSEPFPHTQQFYPQHHTSQQHVRAFSTSALGQCPPPHPDFLRQDSGIALPTSPPNFDISQPESPIDLGSSRSAFTSELPPEARMMMMGGMSMSTGFDNALPNWAAPPAQFPMSEIPRASKGEEEQVVSPTDDDFDMHNPKWDPLMDDTTWNAFINDNAWADSQ</sequence>
<feature type="compositionally biased region" description="Basic and acidic residues" evidence="1">
    <location>
        <begin position="21"/>
        <end position="32"/>
    </location>
</feature>
<dbReference type="Proteomes" id="UP000315783">
    <property type="component" value="Unassembled WGS sequence"/>
</dbReference>
<evidence type="ECO:0000313" key="2">
    <source>
        <dbReference type="EMBL" id="TQV97102.1"/>
    </source>
</evidence>
<dbReference type="STRING" id="43265.A0A545V5V4"/>
<comment type="caution">
    <text evidence="2">The sequence shown here is derived from an EMBL/GenBank/DDBJ whole genome shotgun (WGS) entry which is preliminary data.</text>
</comment>
<feature type="region of interest" description="Disordered" evidence="1">
    <location>
        <begin position="149"/>
        <end position="204"/>
    </location>
</feature>
<reference evidence="2 3" key="1">
    <citation type="journal article" date="2019" name="Appl. Microbiol. Biotechnol.">
        <title>Genome sequence of Isaria javanica and comparative genome analysis insights into family S53 peptidase evolution in fungal entomopathogens.</title>
        <authorList>
            <person name="Lin R."/>
            <person name="Zhang X."/>
            <person name="Xin B."/>
            <person name="Zou M."/>
            <person name="Gao Y."/>
            <person name="Qin F."/>
            <person name="Hu Q."/>
            <person name="Xie B."/>
            <person name="Cheng X."/>
        </authorList>
    </citation>
    <scope>NUCLEOTIDE SEQUENCE [LARGE SCALE GENOMIC DNA]</scope>
    <source>
        <strain evidence="2 3">IJ1G</strain>
    </source>
</reference>
<protein>
    <submittedName>
        <fullName evidence="2">Uncharacterized protein</fullName>
    </submittedName>
</protein>